<sequence length="449" mass="50533">MGQNLVPNPSFEEIKRPQCDFTRQNENVSEYITDWYAPTPGTPDMWSAADILTQNCQQRLNQFEMQPRTGTKCLGLYTYVARTGSYREYIQVKLRQPLKKGGTYYAEMYVLLLDRRPGNSSTEVTSNTASNNLGMSFSATPIGLGTGPFGIGYILPSRPQINETEVLRETRSWVKVSACFVADDAYTYLTIGNFYADAQTRIEVVTGELPRNAAYYLIDDVLVREVFDRIPVANLGADTTLCAGQSLSVVLPDSLNTTFRWQDGTNRPRYLIRQAGVYAVTATRGACSVSDTLRITVEPAISLPSDTVLCRGEQLVLRASHPLNTFQWNTGSTASQLTVSTDGTYILTIPSRYCRLTDTIRVDFLDCPGPVPNVFTPNGDGRNETFYIDNIQVIPWQLTVYNRLGQRVYQSEAYANDWDGVNLPTGLYYYRLQNARLKRELKGWVELMR</sequence>
<dbReference type="InterPro" id="IPR026341">
    <property type="entry name" value="T9SS_type_B"/>
</dbReference>
<evidence type="ECO:0008006" key="3">
    <source>
        <dbReference type="Google" id="ProtNLM"/>
    </source>
</evidence>
<protein>
    <recommendedName>
        <fullName evidence="3">Gliding motility-associated C-terminal domain-containing protein</fullName>
    </recommendedName>
</protein>
<dbReference type="Proteomes" id="UP001500936">
    <property type="component" value="Unassembled WGS sequence"/>
</dbReference>
<name>A0ABP8KVI9_9BACT</name>
<evidence type="ECO:0000313" key="1">
    <source>
        <dbReference type="EMBL" id="GAA4417536.1"/>
    </source>
</evidence>
<organism evidence="1 2">
    <name type="scientific">Nibrella viscosa</name>
    <dbReference type="NCBI Taxonomy" id="1084524"/>
    <lineage>
        <taxon>Bacteria</taxon>
        <taxon>Pseudomonadati</taxon>
        <taxon>Bacteroidota</taxon>
        <taxon>Cytophagia</taxon>
        <taxon>Cytophagales</taxon>
        <taxon>Spirosomataceae</taxon>
        <taxon>Nibrella</taxon>
    </lineage>
</organism>
<comment type="caution">
    <text evidence="1">The sequence shown here is derived from an EMBL/GenBank/DDBJ whole genome shotgun (WGS) entry which is preliminary data.</text>
</comment>
<gene>
    <name evidence="1" type="ORF">GCM10023187_50020</name>
</gene>
<reference evidence="2" key="1">
    <citation type="journal article" date="2019" name="Int. J. Syst. Evol. Microbiol.">
        <title>The Global Catalogue of Microorganisms (GCM) 10K type strain sequencing project: providing services to taxonomists for standard genome sequencing and annotation.</title>
        <authorList>
            <consortium name="The Broad Institute Genomics Platform"/>
            <consortium name="The Broad Institute Genome Sequencing Center for Infectious Disease"/>
            <person name="Wu L."/>
            <person name="Ma J."/>
        </authorList>
    </citation>
    <scope>NUCLEOTIDE SEQUENCE [LARGE SCALE GENOMIC DNA]</scope>
    <source>
        <strain evidence="2">JCM 17925</strain>
    </source>
</reference>
<dbReference type="NCBIfam" id="TIGR04131">
    <property type="entry name" value="Bac_Flav_CTERM"/>
    <property type="match status" value="1"/>
</dbReference>
<dbReference type="EMBL" id="BAABHB010000015">
    <property type="protein sequence ID" value="GAA4417536.1"/>
    <property type="molecule type" value="Genomic_DNA"/>
</dbReference>
<keyword evidence="2" id="KW-1185">Reference proteome</keyword>
<dbReference type="Pfam" id="PF13585">
    <property type="entry name" value="CHU_C"/>
    <property type="match status" value="1"/>
</dbReference>
<evidence type="ECO:0000313" key="2">
    <source>
        <dbReference type="Proteomes" id="UP001500936"/>
    </source>
</evidence>
<accession>A0ABP8KVI9</accession>
<proteinExistence type="predicted"/>